<sequence length="184" mass="20394">MLNFDMIYPYNKLIILMLFSLLTMLSGQECDSGFVWLEDVPVGCGGEHNCFYEADLNVLQTMIDNSYETINMSLDDNEDGIMEPVELGYTEWVGGRLVALDCFLSDIMPCNLSGPLPQNIGDLAYLEAMWLNGNQLSGEIPESLGNLSNLELLYLSDNNMSGPIPESLCSLNVDWSGANNWGVE</sequence>
<dbReference type="InterPro" id="IPR053211">
    <property type="entry name" value="DNA_repair-toleration"/>
</dbReference>
<evidence type="ECO:0000256" key="1">
    <source>
        <dbReference type="ARBA" id="ARBA00022614"/>
    </source>
</evidence>
<feature type="non-terminal residue" evidence="4">
    <location>
        <position position="184"/>
    </location>
</feature>
<dbReference type="Gene3D" id="3.80.10.10">
    <property type="entry name" value="Ribonuclease Inhibitor"/>
    <property type="match status" value="1"/>
</dbReference>
<name>A0A382C4T6_9ZZZZ</name>
<reference evidence="4" key="1">
    <citation type="submission" date="2018-05" db="EMBL/GenBank/DDBJ databases">
        <authorList>
            <person name="Lanie J.A."/>
            <person name="Ng W.-L."/>
            <person name="Kazmierczak K.M."/>
            <person name="Andrzejewski T.M."/>
            <person name="Davidsen T.M."/>
            <person name="Wayne K.J."/>
            <person name="Tettelin H."/>
            <person name="Glass J.I."/>
            <person name="Rusch D."/>
            <person name="Podicherti R."/>
            <person name="Tsui H.-C.T."/>
            <person name="Winkler M.E."/>
        </authorList>
    </citation>
    <scope>NUCLEOTIDE SEQUENCE</scope>
</reference>
<dbReference type="Pfam" id="PF00560">
    <property type="entry name" value="LRR_1"/>
    <property type="match status" value="2"/>
</dbReference>
<dbReference type="PANTHER" id="PTHR48060">
    <property type="entry name" value="DNA DAMAGE-REPAIR/TOLERATION PROTEIN DRT100"/>
    <property type="match status" value="1"/>
</dbReference>
<evidence type="ECO:0008006" key="5">
    <source>
        <dbReference type="Google" id="ProtNLM"/>
    </source>
</evidence>
<dbReference type="AlphaFoldDB" id="A0A382C4T6"/>
<keyword evidence="1" id="KW-0433">Leucine-rich repeat</keyword>
<dbReference type="InterPro" id="IPR032675">
    <property type="entry name" value="LRR_dom_sf"/>
</dbReference>
<dbReference type="EMBL" id="UINC01032735">
    <property type="protein sequence ID" value="SVB20879.1"/>
    <property type="molecule type" value="Genomic_DNA"/>
</dbReference>
<keyword evidence="3" id="KW-0677">Repeat</keyword>
<dbReference type="InterPro" id="IPR001611">
    <property type="entry name" value="Leu-rich_rpt"/>
</dbReference>
<accession>A0A382C4T6</accession>
<gene>
    <name evidence="4" type="ORF">METZ01_LOCUS173733</name>
</gene>
<dbReference type="SUPFAM" id="SSF52058">
    <property type="entry name" value="L domain-like"/>
    <property type="match status" value="1"/>
</dbReference>
<protein>
    <recommendedName>
        <fullName evidence="5">Leucine-rich repeat-containing N-terminal plant-type domain-containing protein</fullName>
    </recommendedName>
</protein>
<organism evidence="4">
    <name type="scientific">marine metagenome</name>
    <dbReference type="NCBI Taxonomy" id="408172"/>
    <lineage>
        <taxon>unclassified sequences</taxon>
        <taxon>metagenomes</taxon>
        <taxon>ecological metagenomes</taxon>
    </lineage>
</organism>
<dbReference type="GO" id="GO:0030313">
    <property type="term" value="C:cell envelope"/>
    <property type="evidence" value="ECO:0007669"/>
    <property type="project" value="UniProtKB-SubCell"/>
</dbReference>
<evidence type="ECO:0000256" key="2">
    <source>
        <dbReference type="ARBA" id="ARBA00022729"/>
    </source>
</evidence>
<proteinExistence type="predicted"/>
<keyword evidence="2" id="KW-0732">Signal</keyword>
<dbReference type="PANTHER" id="PTHR48060:SF21">
    <property type="entry name" value="L DOMAIN-LIKE PROTEIN"/>
    <property type="match status" value="1"/>
</dbReference>
<evidence type="ECO:0000256" key="3">
    <source>
        <dbReference type="ARBA" id="ARBA00022737"/>
    </source>
</evidence>
<evidence type="ECO:0000313" key="4">
    <source>
        <dbReference type="EMBL" id="SVB20879.1"/>
    </source>
</evidence>
<dbReference type="FunFam" id="3.80.10.10:FF:000041">
    <property type="entry name" value="LRR receptor-like serine/threonine-protein kinase ERECTA"/>
    <property type="match status" value="1"/>
</dbReference>